<dbReference type="Proteomes" id="UP000199568">
    <property type="component" value="Unassembled WGS sequence"/>
</dbReference>
<evidence type="ECO:0008006" key="3">
    <source>
        <dbReference type="Google" id="ProtNLM"/>
    </source>
</evidence>
<dbReference type="RefSeq" id="WP_090441816.1">
    <property type="nucleotide sequence ID" value="NZ_FOHU01000005.1"/>
</dbReference>
<evidence type="ECO:0000313" key="1">
    <source>
        <dbReference type="EMBL" id="SET16411.1"/>
    </source>
</evidence>
<sequence length="160" mass="18007">MKSITYGELSFDGVCEIIKEYTSKDLEVDYVISVGTDSQNMDNYTKMVSVIALVRKGKGGIFFYDIKKLKRIRNIRQKIFRETQDSIELATKVMEFLNNNSIHASLEVHVDIGNNGETKHLIKEIAGWVVGSGFRCCLKPEAYTSTGIADKISKRGSRVC</sequence>
<keyword evidence="2" id="KW-1185">Reference proteome</keyword>
<name>A0A1I0CBW8_9FIRM</name>
<protein>
    <recommendedName>
        <fullName evidence="3">DUF458 domain-containing protein</fullName>
    </recommendedName>
</protein>
<organism evidence="1 2">
    <name type="scientific">Natronincola peptidivorans</name>
    <dbReference type="NCBI Taxonomy" id="426128"/>
    <lineage>
        <taxon>Bacteria</taxon>
        <taxon>Bacillati</taxon>
        <taxon>Bacillota</taxon>
        <taxon>Clostridia</taxon>
        <taxon>Peptostreptococcales</taxon>
        <taxon>Natronincolaceae</taxon>
        <taxon>Natronincola</taxon>
    </lineage>
</organism>
<evidence type="ECO:0000313" key="2">
    <source>
        <dbReference type="Proteomes" id="UP000199568"/>
    </source>
</evidence>
<reference evidence="1 2" key="1">
    <citation type="submission" date="2016-10" db="EMBL/GenBank/DDBJ databases">
        <authorList>
            <person name="de Groot N.N."/>
        </authorList>
    </citation>
    <scope>NUCLEOTIDE SEQUENCE [LARGE SCALE GENOMIC DNA]</scope>
    <source>
        <strain evidence="1 2">DSM 18979</strain>
    </source>
</reference>
<proteinExistence type="predicted"/>
<dbReference type="STRING" id="426128.SAMN05660297_01557"/>
<dbReference type="Pfam" id="PF04308">
    <property type="entry name" value="RNaseH_like"/>
    <property type="match status" value="1"/>
</dbReference>
<dbReference type="EMBL" id="FOHU01000005">
    <property type="protein sequence ID" value="SET16411.1"/>
    <property type="molecule type" value="Genomic_DNA"/>
</dbReference>
<gene>
    <name evidence="1" type="ORF">SAMN05660297_01557</name>
</gene>
<dbReference type="AlphaFoldDB" id="A0A1I0CBW8"/>
<accession>A0A1I0CBW8</accession>
<dbReference type="OrthoDB" id="37369at2"/>
<dbReference type="PANTHER" id="PTHR39961">
    <property type="entry name" value="HYPOTHETICAL CYTOSOLIC PROTEIN"/>
    <property type="match status" value="1"/>
</dbReference>
<dbReference type="InterPro" id="IPR007405">
    <property type="entry name" value="Phage_KVP40_Orf299"/>
</dbReference>
<dbReference type="PANTHER" id="PTHR39961:SF1">
    <property type="entry name" value="DUF458 DOMAIN-CONTAINING PROTEIN"/>
    <property type="match status" value="1"/>
</dbReference>